<dbReference type="EMBL" id="NAFL01000254">
    <property type="protein sequence ID" value="OSJ31723.1"/>
    <property type="molecule type" value="Genomic_DNA"/>
</dbReference>
<sequence length="266" mass="30288">MAVPLRKLKDGVLYQRRLLVENAIDDLMKVSRSDQQDRCAIADPSDPGYIPSECLLHLIRGCRSDNSDHFFAMIFRTLRRRVLTRLPNPAIKGGGEGKSLVSQRNIAINEYVVDRFQAMLVQDRAGYDERLDYYEVNFDAALATLRLDGRKKALREEKRSESIGYDDETSELNAEVEKAAAAQNPVSESKLDDPVYRSRLYAAIESLPDNQRRVIELLLRGIQIDSQEPNIPTIVRFLGCTEKTARNRRDRAYAAIRKALETEEDA</sequence>
<reference evidence="1 2" key="1">
    <citation type="submission" date="2017-03" db="EMBL/GenBank/DDBJ databases">
        <title>Whole genome sequences of fourteen strains of Bradyrhizobium canariense and one strain of Bradyrhizobium japonicum isolated from Lupinus (Papilionoideae: Genisteae) species in Algeria.</title>
        <authorList>
            <person name="Crovadore J."/>
            <person name="Chekireb D."/>
            <person name="Brachmann A."/>
            <person name="Chablais R."/>
            <person name="Cochard B."/>
            <person name="Lefort F."/>
        </authorList>
    </citation>
    <scope>NUCLEOTIDE SEQUENCE [LARGE SCALE GENOMIC DNA]</scope>
    <source>
        <strain evidence="1 2">UBMA197</strain>
    </source>
</reference>
<name>A0A1Y2JNU5_BRAJP</name>
<dbReference type="AlphaFoldDB" id="A0A1Y2JNU5"/>
<dbReference type="SUPFAM" id="SSF88659">
    <property type="entry name" value="Sigma3 and sigma4 domains of RNA polymerase sigma factors"/>
    <property type="match status" value="1"/>
</dbReference>
<comment type="caution">
    <text evidence="1">The sequence shown here is derived from an EMBL/GenBank/DDBJ whole genome shotgun (WGS) entry which is preliminary data.</text>
</comment>
<dbReference type="Gene3D" id="1.10.10.10">
    <property type="entry name" value="Winged helix-like DNA-binding domain superfamily/Winged helix DNA-binding domain"/>
    <property type="match status" value="1"/>
</dbReference>
<proteinExistence type="predicted"/>
<dbReference type="Proteomes" id="UP000193335">
    <property type="component" value="Unassembled WGS sequence"/>
</dbReference>
<dbReference type="InterPro" id="IPR036388">
    <property type="entry name" value="WH-like_DNA-bd_sf"/>
</dbReference>
<evidence type="ECO:0000313" key="1">
    <source>
        <dbReference type="EMBL" id="OSJ31723.1"/>
    </source>
</evidence>
<dbReference type="InterPro" id="IPR013324">
    <property type="entry name" value="RNA_pol_sigma_r3/r4-like"/>
</dbReference>
<accession>A0A1Y2JNU5</accession>
<organism evidence="1 2">
    <name type="scientific">Bradyrhizobium japonicum</name>
    <dbReference type="NCBI Taxonomy" id="375"/>
    <lineage>
        <taxon>Bacteria</taxon>
        <taxon>Pseudomonadati</taxon>
        <taxon>Pseudomonadota</taxon>
        <taxon>Alphaproteobacteria</taxon>
        <taxon>Hyphomicrobiales</taxon>
        <taxon>Nitrobacteraceae</taxon>
        <taxon>Bradyrhizobium</taxon>
    </lineage>
</organism>
<evidence type="ECO:0000313" key="2">
    <source>
        <dbReference type="Proteomes" id="UP000193335"/>
    </source>
</evidence>
<evidence type="ECO:0008006" key="3">
    <source>
        <dbReference type="Google" id="ProtNLM"/>
    </source>
</evidence>
<protein>
    <recommendedName>
        <fullName evidence="3">Response regulator receiver protein</fullName>
    </recommendedName>
</protein>
<dbReference type="RefSeq" id="WP_085401589.1">
    <property type="nucleotide sequence ID" value="NZ_NAFL01000254.1"/>
</dbReference>
<gene>
    <name evidence="1" type="ORF">BSZ19_21505</name>
</gene>